<dbReference type="AlphaFoldDB" id="A0A177TFV2"/>
<dbReference type="SMART" id="SM00535">
    <property type="entry name" value="RIBOc"/>
    <property type="match status" value="1"/>
</dbReference>
<keyword evidence="3" id="KW-0689">Ribosomal protein</keyword>
<evidence type="ECO:0000256" key="7">
    <source>
        <dbReference type="ARBA" id="ARBA00035187"/>
    </source>
</evidence>
<name>A0A177TFV2_9BASI</name>
<dbReference type="InterPro" id="IPR044443">
    <property type="entry name" value="Ribosomal_mL44_DSRM_fung"/>
</dbReference>
<comment type="similarity">
    <text evidence="6">Belongs to the ribonuclease III family. Mitochondrion-specific ribosomal protein mL44 subfamily.</text>
</comment>
<dbReference type="InterPro" id="IPR000999">
    <property type="entry name" value="RNase_III_dom"/>
</dbReference>
<dbReference type="PANTHER" id="PTHR11207:SF32">
    <property type="entry name" value="LARGE RIBOSOMAL SUBUNIT PROTEIN ML44"/>
    <property type="match status" value="1"/>
</dbReference>
<reference evidence="9" key="1">
    <citation type="submission" date="2016-04" db="EMBL/GenBank/DDBJ databases">
        <authorList>
            <person name="Nguyen H.D."/>
            <person name="Samba Siva P."/>
            <person name="Cullis J."/>
            <person name="Levesque C.A."/>
            <person name="Hambleton S."/>
        </authorList>
    </citation>
    <scope>NUCLEOTIDE SEQUENCE</scope>
    <source>
        <strain evidence="9">DAOMC 236416</strain>
    </source>
</reference>
<dbReference type="OrthoDB" id="67027at2759"/>
<feature type="region of interest" description="Disordered" evidence="8">
    <location>
        <begin position="250"/>
        <end position="275"/>
    </location>
</feature>
<reference evidence="9" key="2">
    <citation type="journal article" date="2019" name="IMA Fungus">
        <title>Genome sequencing and comparison of five Tilletia species to identify candidate genes for the detection of regulated species infecting wheat.</title>
        <authorList>
            <person name="Nguyen H.D.T."/>
            <person name="Sultana T."/>
            <person name="Kesanakurti P."/>
            <person name="Hambleton S."/>
        </authorList>
    </citation>
    <scope>NUCLEOTIDE SEQUENCE</scope>
    <source>
        <strain evidence="9">DAOMC 236416</strain>
    </source>
</reference>
<comment type="subcellular location">
    <subcellularLocation>
        <location evidence="1">Mitochondrion</location>
    </subcellularLocation>
</comment>
<feature type="compositionally biased region" description="Low complexity" evidence="8">
    <location>
        <begin position="83"/>
        <end position="101"/>
    </location>
</feature>
<dbReference type="Gene3D" id="3.30.160.20">
    <property type="match status" value="1"/>
</dbReference>
<dbReference type="SMART" id="SM00358">
    <property type="entry name" value="DSRM"/>
    <property type="match status" value="1"/>
</dbReference>
<dbReference type="PROSITE" id="PS50142">
    <property type="entry name" value="RNASE_3_2"/>
    <property type="match status" value="1"/>
</dbReference>
<evidence type="ECO:0000256" key="6">
    <source>
        <dbReference type="ARBA" id="ARBA00024034"/>
    </source>
</evidence>
<feature type="compositionally biased region" description="Basic and acidic residues" evidence="8">
    <location>
        <begin position="251"/>
        <end position="270"/>
    </location>
</feature>
<dbReference type="GO" id="GO:0005739">
    <property type="term" value="C:mitochondrion"/>
    <property type="evidence" value="ECO:0007669"/>
    <property type="project" value="TreeGrafter"/>
</dbReference>
<evidence type="ECO:0000313" key="10">
    <source>
        <dbReference type="Proteomes" id="UP000077521"/>
    </source>
</evidence>
<dbReference type="GO" id="GO:0006396">
    <property type="term" value="P:RNA processing"/>
    <property type="evidence" value="ECO:0007669"/>
    <property type="project" value="InterPro"/>
</dbReference>
<dbReference type="PANTHER" id="PTHR11207">
    <property type="entry name" value="RIBONUCLEASE III"/>
    <property type="match status" value="1"/>
</dbReference>
<dbReference type="SUPFAM" id="SSF54768">
    <property type="entry name" value="dsRNA-binding domain-like"/>
    <property type="match status" value="1"/>
</dbReference>
<accession>A0A177TFV2</accession>
<dbReference type="EMBL" id="LWDF02000338">
    <property type="protein sequence ID" value="KAE8250270.1"/>
    <property type="molecule type" value="Genomic_DNA"/>
</dbReference>
<dbReference type="SUPFAM" id="SSF69065">
    <property type="entry name" value="RNase III domain-like"/>
    <property type="match status" value="1"/>
</dbReference>
<keyword evidence="4" id="KW-0496">Mitochondrion</keyword>
<keyword evidence="2" id="KW-0694">RNA-binding</keyword>
<dbReference type="GO" id="GO:0004525">
    <property type="term" value="F:ribonuclease III activity"/>
    <property type="evidence" value="ECO:0007669"/>
    <property type="project" value="InterPro"/>
</dbReference>
<organism evidence="9 10">
    <name type="scientific">Tilletia indica</name>
    <dbReference type="NCBI Taxonomy" id="43049"/>
    <lineage>
        <taxon>Eukaryota</taxon>
        <taxon>Fungi</taxon>
        <taxon>Dikarya</taxon>
        <taxon>Basidiomycota</taxon>
        <taxon>Ustilaginomycotina</taxon>
        <taxon>Exobasidiomycetes</taxon>
        <taxon>Tilletiales</taxon>
        <taxon>Tilletiaceae</taxon>
        <taxon>Tilletia</taxon>
    </lineage>
</organism>
<sequence>MAATTSTAAVFMRRPSSALLCSSCAPSTASTPFLVASGSVSSAASPRRCFSSTLSVGGERECVSRSGDAASEVNANSRAQGMSRSRPVSALSPASSSTSSLRWTGPPALRSRTQRGLATAAASTSSSSSASARDLPGSPTPAVHLPTLARLSPSAYNSLRPAPLSSVSALAARLHPSFLPRIDGASPAEVAQTRARRIALVERALTHPSWFTLWENTQQQFPEAFVAGANAGTSPVGAGRGVVVQSLETVRGGEGHADAKPSNLKTEDGSNPRNRNVRVQSVLLASSQYLPIPTSLTSSGSSKSPSEQLHNAGLSNLGNSLLGLFASEHLHLRYPHIPTRVLKAALASYAGPSTSADVAFELGVQGSLIRWDPTRLQASAAPNVDPSKPRTESGLAAALEDAAVKERQRKVDVMLARMNRRKKGFVGTEGELQAADDGSATYRRQDVFASVMRALVAVLYQELGVSVARHFVSSHFLTRLVPLPSFLKFTDPKRVLSSTLNKYGLAPPQSRLIAETGRLSIAPVFIVGIWSDQNKIGEGSGSSLRMAEYRAAEDALRRLYLAESDPAGFQVPSLTMEVAGSGTNAAALPTASFVSQPLGRSEVVHGSQA</sequence>
<proteinExistence type="inferred from homology"/>
<dbReference type="CDD" id="cd19873">
    <property type="entry name" value="DSRM_MRPL3_like"/>
    <property type="match status" value="1"/>
</dbReference>
<keyword evidence="5" id="KW-0687">Ribonucleoprotein</keyword>
<gene>
    <name evidence="9" type="ORF">A4X13_0g4853</name>
</gene>
<dbReference type="GO" id="GO:0003725">
    <property type="term" value="F:double-stranded RNA binding"/>
    <property type="evidence" value="ECO:0007669"/>
    <property type="project" value="InterPro"/>
</dbReference>
<feature type="compositionally biased region" description="Low complexity" evidence="8">
    <location>
        <begin position="118"/>
        <end position="132"/>
    </location>
</feature>
<dbReference type="InterPro" id="IPR014720">
    <property type="entry name" value="dsRBD_dom"/>
</dbReference>
<keyword evidence="10" id="KW-1185">Reference proteome</keyword>
<protein>
    <recommendedName>
        <fullName evidence="7">Large ribosomal subunit protein mL44</fullName>
    </recommendedName>
</protein>
<feature type="compositionally biased region" description="Polar residues" evidence="8">
    <location>
        <begin position="73"/>
        <end position="82"/>
    </location>
</feature>
<dbReference type="GO" id="GO:0003735">
    <property type="term" value="F:structural constituent of ribosome"/>
    <property type="evidence" value="ECO:0007669"/>
    <property type="project" value="TreeGrafter"/>
</dbReference>
<evidence type="ECO:0000256" key="1">
    <source>
        <dbReference type="ARBA" id="ARBA00004173"/>
    </source>
</evidence>
<dbReference type="Gene3D" id="1.10.1520.10">
    <property type="entry name" value="Ribonuclease III domain"/>
    <property type="match status" value="1"/>
</dbReference>
<evidence type="ECO:0000313" key="9">
    <source>
        <dbReference type="EMBL" id="KAE8250270.1"/>
    </source>
</evidence>
<dbReference type="Pfam" id="PF22892">
    <property type="entry name" value="DSRM_MRPL44"/>
    <property type="match status" value="1"/>
</dbReference>
<dbReference type="PROSITE" id="PS50137">
    <property type="entry name" value="DS_RBD"/>
    <property type="match status" value="1"/>
</dbReference>
<evidence type="ECO:0000256" key="2">
    <source>
        <dbReference type="ARBA" id="ARBA00022884"/>
    </source>
</evidence>
<dbReference type="InterPro" id="IPR044444">
    <property type="entry name" value="Ribosomal_mL44_DSRM_metazoa"/>
</dbReference>
<dbReference type="Proteomes" id="UP000077521">
    <property type="component" value="Unassembled WGS sequence"/>
</dbReference>
<dbReference type="InterPro" id="IPR036389">
    <property type="entry name" value="RNase_III_sf"/>
</dbReference>
<evidence type="ECO:0000256" key="8">
    <source>
        <dbReference type="SAM" id="MobiDB-lite"/>
    </source>
</evidence>
<comment type="caution">
    <text evidence="9">The sequence shown here is derived from an EMBL/GenBank/DDBJ whole genome shotgun (WGS) entry which is preliminary data.</text>
</comment>
<feature type="region of interest" description="Disordered" evidence="8">
    <location>
        <begin position="62"/>
        <end position="145"/>
    </location>
</feature>
<evidence type="ECO:0000256" key="5">
    <source>
        <dbReference type="ARBA" id="ARBA00023274"/>
    </source>
</evidence>
<evidence type="ECO:0000256" key="3">
    <source>
        <dbReference type="ARBA" id="ARBA00022980"/>
    </source>
</evidence>
<evidence type="ECO:0000256" key="4">
    <source>
        <dbReference type="ARBA" id="ARBA00023128"/>
    </source>
</evidence>